<sequence length="793" mass="89265">MTSGFSTAASWLQHISGQNPNASDLSTKKDVANDPILRDLRAMKDTEVQEGLFSHPPPKKNLRNENHNMMAQQQPKPKFVAHKDPTKGRKGKTTRLFVAMNHAISRLQKVVGQGQVGVDEPLAPPSPNIHDDGHDSTKQSATASNNNNNNQTSTNATFYSTSTCESTAAALSLGLPPPSCPPFYSKVEVVDVLLKQPSAMKDILDKELVPSSKGTLYNLLKTKREGGVVPDTPWCMYGSGSGVTTSKKKQRRSEPIPDRFRDIGKFTHKLFSNNEIDAIVIILARDYRGDSWKENINDIMINAKKKLAALRGEDTASIPKELGKHVLEKYIEYFEYQLEMRKNEEPFVHSTTGGYADIEKTSPIIGSTLNRETEVNVLQPWLKMIQNKQFRNKWKCDEIIVRALKGKYPNTTSALTVGTFNQVVASFLRRGTTDHFELSNKLAIHSRLLFTSDPLYAGMHRFVWLYWVGDESPKDIPSTYNRKHMMLKLDKRMSDEMVARKGAAPVEERPSKKLKRTDLEAAEETAVTNPPSFWDTREAARLFGFEQGVNVRQCLQERIDMLKKVNASINGYSMIVPNPTKCTENDKFKLRQKALILAKAYTVALEKQTVGRGSQDHTSTIFSWEDAAIIAVKELNALGVTQTKSFETVQLWNKQFRTNGLFPAVAHGFDNSVSMADFFEIFPLAKDMVLDFAKRNLHCFSRDLLRDEVINNVLPQLERLSHEDGTFGNGFREQKLLAKMKAKPPTADVAGRWIKSLGIQYDKFNSRRGKGSANESMLNNLKKRRVKIDGGMY</sequence>
<dbReference type="GeneID" id="7443276"/>
<gene>
    <name evidence="2" type="ORF">THAPSDRAFT_24311</name>
</gene>
<dbReference type="PaxDb" id="35128-Thaps24311"/>
<dbReference type="RefSeq" id="XP_002296402.1">
    <property type="nucleotide sequence ID" value="XM_002296366.1"/>
</dbReference>
<evidence type="ECO:0000313" key="2">
    <source>
        <dbReference type="EMBL" id="EED87098.1"/>
    </source>
</evidence>
<dbReference type="KEGG" id="tps:THAPSDRAFT_24311"/>
<feature type="region of interest" description="Disordered" evidence="1">
    <location>
        <begin position="117"/>
        <end position="154"/>
    </location>
</feature>
<keyword evidence="3" id="KW-1185">Reference proteome</keyword>
<accession>B8LBS2</accession>
<name>B8LBS2_THAPS</name>
<evidence type="ECO:0000313" key="3">
    <source>
        <dbReference type="Proteomes" id="UP000001449"/>
    </source>
</evidence>
<dbReference type="InParanoid" id="B8LBS2"/>
<proteinExistence type="predicted"/>
<reference evidence="2 3" key="2">
    <citation type="journal article" date="2008" name="Nature">
        <title>The Phaeodactylum genome reveals the evolutionary history of diatom genomes.</title>
        <authorList>
            <person name="Bowler C."/>
            <person name="Allen A.E."/>
            <person name="Badger J.H."/>
            <person name="Grimwood J."/>
            <person name="Jabbari K."/>
            <person name="Kuo A."/>
            <person name="Maheswari U."/>
            <person name="Martens C."/>
            <person name="Maumus F."/>
            <person name="Otillar R.P."/>
            <person name="Rayko E."/>
            <person name="Salamov A."/>
            <person name="Vandepoele K."/>
            <person name="Beszteri B."/>
            <person name="Gruber A."/>
            <person name="Heijde M."/>
            <person name="Katinka M."/>
            <person name="Mock T."/>
            <person name="Valentin K."/>
            <person name="Verret F."/>
            <person name="Berges J.A."/>
            <person name="Brownlee C."/>
            <person name="Cadoret J.P."/>
            <person name="Chiovitti A."/>
            <person name="Choi C.J."/>
            <person name="Coesel S."/>
            <person name="De Martino A."/>
            <person name="Detter J.C."/>
            <person name="Durkin C."/>
            <person name="Falciatore A."/>
            <person name="Fournet J."/>
            <person name="Haruta M."/>
            <person name="Huysman M.J."/>
            <person name="Jenkins B.D."/>
            <person name="Jiroutova K."/>
            <person name="Jorgensen R.E."/>
            <person name="Joubert Y."/>
            <person name="Kaplan A."/>
            <person name="Kroger N."/>
            <person name="Kroth P.G."/>
            <person name="La Roche J."/>
            <person name="Lindquist E."/>
            <person name="Lommer M."/>
            <person name="Martin-Jezequel V."/>
            <person name="Lopez P.J."/>
            <person name="Lucas S."/>
            <person name="Mangogna M."/>
            <person name="McGinnis K."/>
            <person name="Medlin L.K."/>
            <person name="Montsant A."/>
            <person name="Oudot-Le Secq M.P."/>
            <person name="Napoli C."/>
            <person name="Obornik M."/>
            <person name="Parker M.S."/>
            <person name="Petit J.L."/>
            <person name="Porcel B.M."/>
            <person name="Poulsen N."/>
            <person name="Robison M."/>
            <person name="Rychlewski L."/>
            <person name="Rynearson T.A."/>
            <person name="Schmutz J."/>
            <person name="Shapiro H."/>
            <person name="Siaut M."/>
            <person name="Stanley M."/>
            <person name="Sussman M.R."/>
            <person name="Taylor A.R."/>
            <person name="Vardi A."/>
            <person name="von Dassow P."/>
            <person name="Vyverman W."/>
            <person name="Willis A."/>
            <person name="Wyrwicz L.S."/>
            <person name="Rokhsar D.S."/>
            <person name="Weissenbach J."/>
            <person name="Armbrust E.V."/>
            <person name="Green B.R."/>
            <person name="Van de Peer Y."/>
            <person name="Grigoriev I.V."/>
        </authorList>
    </citation>
    <scope>NUCLEOTIDE SEQUENCE [LARGE SCALE GENOMIC DNA]</scope>
    <source>
        <strain evidence="2 3">CCMP1335</strain>
    </source>
</reference>
<evidence type="ECO:0000256" key="1">
    <source>
        <dbReference type="SAM" id="MobiDB-lite"/>
    </source>
</evidence>
<feature type="compositionally biased region" description="Low complexity" evidence="1">
    <location>
        <begin position="139"/>
        <end position="154"/>
    </location>
</feature>
<dbReference type="Proteomes" id="UP000001449">
    <property type="component" value="Chromosome 11"/>
</dbReference>
<organism evidence="2 3">
    <name type="scientific">Thalassiosira pseudonana</name>
    <name type="common">Marine diatom</name>
    <name type="synonym">Cyclotella nana</name>
    <dbReference type="NCBI Taxonomy" id="35128"/>
    <lineage>
        <taxon>Eukaryota</taxon>
        <taxon>Sar</taxon>
        <taxon>Stramenopiles</taxon>
        <taxon>Ochrophyta</taxon>
        <taxon>Bacillariophyta</taxon>
        <taxon>Coscinodiscophyceae</taxon>
        <taxon>Thalassiosirophycidae</taxon>
        <taxon>Thalassiosirales</taxon>
        <taxon>Thalassiosiraceae</taxon>
        <taxon>Thalassiosira</taxon>
    </lineage>
</organism>
<dbReference type="EMBL" id="DS999415">
    <property type="protein sequence ID" value="EED87098.1"/>
    <property type="molecule type" value="Genomic_DNA"/>
</dbReference>
<dbReference type="AlphaFoldDB" id="B8LBS2"/>
<reference evidence="2 3" key="1">
    <citation type="journal article" date="2004" name="Science">
        <title>The genome of the diatom Thalassiosira pseudonana: ecology, evolution, and metabolism.</title>
        <authorList>
            <person name="Armbrust E.V."/>
            <person name="Berges J.A."/>
            <person name="Bowler C."/>
            <person name="Green B.R."/>
            <person name="Martinez D."/>
            <person name="Putnam N.H."/>
            <person name="Zhou S."/>
            <person name="Allen A.E."/>
            <person name="Apt K.E."/>
            <person name="Bechner M."/>
            <person name="Brzezinski M.A."/>
            <person name="Chaal B.K."/>
            <person name="Chiovitti A."/>
            <person name="Davis A.K."/>
            <person name="Demarest M.S."/>
            <person name="Detter J.C."/>
            <person name="Glavina T."/>
            <person name="Goodstein D."/>
            <person name="Hadi M.Z."/>
            <person name="Hellsten U."/>
            <person name="Hildebrand M."/>
            <person name="Jenkins B.D."/>
            <person name="Jurka J."/>
            <person name="Kapitonov V.V."/>
            <person name="Kroger N."/>
            <person name="Lau W.W."/>
            <person name="Lane T.W."/>
            <person name="Larimer F.W."/>
            <person name="Lippmeier J.C."/>
            <person name="Lucas S."/>
            <person name="Medina M."/>
            <person name="Montsant A."/>
            <person name="Obornik M."/>
            <person name="Parker M.S."/>
            <person name="Palenik B."/>
            <person name="Pazour G.J."/>
            <person name="Richardson P.M."/>
            <person name="Rynearson T.A."/>
            <person name="Saito M.A."/>
            <person name="Schwartz D.C."/>
            <person name="Thamatrakoln K."/>
            <person name="Valentin K."/>
            <person name="Vardi A."/>
            <person name="Wilkerson F.P."/>
            <person name="Rokhsar D.S."/>
        </authorList>
    </citation>
    <scope>NUCLEOTIDE SEQUENCE [LARGE SCALE GENOMIC DNA]</scope>
    <source>
        <strain evidence="2 3">CCMP1335</strain>
    </source>
</reference>
<protein>
    <submittedName>
        <fullName evidence="2">Uncharacterized protein</fullName>
    </submittedName>
</protein>
<dbReference type="HOGENOM" id="CLU_354334_0_0_1"/>